<evidence type="ECO:0000313" key="4">
    <source>
        <dbReference type="Proteomes" id="UP000278222"/>
    </source>
</evidence>
<dbReference type="SUPFAM" id="SSF48452">
    <property type="entry name" value="TPR-like"/>
    <property type="match status" value="1"/>
</dbReference>
<sequence length="483" mass="51513">MEGDHDQVGGTGLSGMPATVDPGTKAQILLAAGIDLQRAGHAEEAIDAYGRAIAERPDLVEAYHNLGVALRASGRTAASVACFRRALRLRPGHAATLSNLGNALRSLGETEDAVSLLRQAAAGEPGSPEIAYNLALVLRDAGRLDEAIQSFGRSLTLRPERHQVRIERGLAHLLGGNFTDGFADLALRYPSPIVPVRGKTWPRWDGSALDGRHLLVRAGDDLAETALFARFVPLAAARGVPLILEGPDDAIPLLETIEGAARVVRRGGRYANVAAEAPLPDLPRILGITLDTLPAPVPYLRVPRTPRREMAPPVPGRLRIGIMWSTGSTDGDARAPSCPLTHFLRLAERPDVDLVSLQAGAARDIRQAGAGALVQEIEGIEDPAIFAAAIAAMDLVVGVDGPAVHLAGAMGHPVWIVLPHAPEWCWMLGRDDCPWYPSAWLFRQRKPGDWAPVLRRVRAALDQALDAPPEPEPAPADEAPKTP</sequence>
<dbReference type="Gene3D" id="3.40.50.2000">
    <property type="entry name" value="Glycogen Phosphorylase B"/>
    <property type="match status" value="1"/>
</dbReference>
<dbReference type="Pfam" id="PF13432">
    <property type="entry name" value="TPR_16"/>
    <property type="match status" value="1"/>
</dbReference>
<feature type="repeat" description="TPR" evidence="1">
    <location>
        <begin position="128"/>
        <end position="161"/>
    </location>
</feature>
<dbReference type="SMART" id="SM00028">
    <property type="entry name" value="TPR"/>
    <property type="match status" value="4"/>
</dbReference>
<feature type="repeat" description="TPR" evidence="1">
    <location>
        <begin position="60"/>
        <end position="93"/>
    </location>
</feature>
<dbReference type="PROSITE" id="PS50005">
    <property type="entry name" value="TPR"/>
    <property type="match status" value="4"/>
</dbReference>
<gene>
    <name evidence="3" type="ORF">EDC65_3566</name>
</gene>
<dbReference type="InterPro" id="IPR011990">
    <property type="entry name" value="TPR-like_helical_dom_sf"/>
</dbReference>
<dbReference type="Proteomes" id="UP000278222">
    <property type="component" value="Unassembled WGS sequence"/>
</dbReference>
<dbReference type="Gene3D" id="1.25.40.10">
    <property type="entry name" value="Tetratricopeptide repeat domain"/>
    <property type="match status" value="2"/>
</dbReference>
<feature type="repeat" description="TPR" evidence="1">
    <location>
        <begin position="26"/>
        <end position="59"/>
    </location>
</feature>
<organism evidence="3 4">
    <name type="scientific">Stella humosa</name>
    <dbReference type="NCBI Taxonomy" id="94"/>
    <lineage>
        <taxon>Bacteria</taxon>
        <taxon>Pseudomonadati</taxon>
        <taxon>Pseudomonadota</taxon>
        <taxon>Alphaproteobacteria</taxon>
        <taxon>Rhodospirillales</taxon>
        <taxon>Stellaceae</taxon>
        <taxon>Stella</taxon>
    </lineage>
</organism>
<dbReference type="PANTHER" id="PTHR44998:SF1">
    <property type="entry name" value="UDP-N-ACETYLGLUCOSAMINE--PEPTIDE N-ACETYLGLUCOSAMINYLTRANSFERASE 110 KDA SUBUNIT"/>
    <property type="match status" value="1"/>
</dbReference>
<accession>A0A3N1L0T7</accession>
<dbReference type="InterPro" id="IPR019734">
    <property type="entry name" value="TPR_rpt"/>
</dbReference>
<protein>
    <submittedName>
        <fullName evidence="3">Tetratricopeptide repeat protein</fullName>
    </submittedName>
</protein>
<keyword evidence="1" id="KW-0802">TPR repeat</keyword>
<feature type="region of interest" description="Disordered" evidence="2">
    <location>
        <begin position="462"/>
        <end position="483"/>
    </location>
</feature>
<dbReference type="OrthoDB" id="9778733at2"/>
<name>A0A3N1L0T7_9PROT</name>
<evidence type="ECO:0000256" key="1">
    <source>
        <dbReference type="PROSITE-ProRule" id="PRU00339"/>
    </source>
</evidence>
<dbReference type="PANTHER" id="PTHR44998">
    <property type="match status" value="1"/>
</dbReference>
<reference evidence="3 4" key="1">
    <citation type="submission" date="2018-11" db="EMBL/GenBank/DDBJ databases">
        <title>Genomic Encyclopedia of Type Strains, Phase IV (KMG-IV): sequencing the most valuable type-strain genomes for metagenomic binning, comparative biology and taxonomic classification.</title>
        <authorList>
            <person name="Goeker M."/>
        </authorList>
    </citation>
    <scope>NUCLEOTIDE SEQUENCE [LARGE SCALE GENOMIC DNA]</scope>
    <source>
        <strain evidence="3 4">DSM 5900</strain>
    </source>
</reference>
<dbReference type="SUPFAM" id="SSF53756">
    <property type="entry name" value="UDP-Glycosyltransferase/glycogen phosphorylase"/>
    <property type="match status" value="1"/>
</dbReference>
<keyword evidence="4" id="KW-1185">Reference proteome</keyword>
<feature type="repeat" description="TPR" evidence="1">
    <location>
        <begin position="94"/>
        <end position="127"/>
    </location>
</feature>
<evidence type="ECO:0000256" key="2">
    <source>
        <dbReference type="SAM" id="MobiDB-lite"/>
    </source>
</evidence>
<proteinExistence type="predicted"/>
<comment type="caution">
    <text evidence="3">The sequence shown here is derived from an EMBL/GenBank/DDBJ whole genome shotgun (WGS) entry which is preliminary data.</text>
</comment>
<dbReference type="RefSeq" id="WP_123691970.1">
    <property type="nucleotide sequence ID" value="NZ_AP019700.1"/>
</dbReference>
<dbReference type="EMBL" id="RJKX01000015">
    <property type="protein sequence ID" value="ROP84218.1"/>
    <property type="molecule type" value="Genomic_DNA"/>
</dbReference>
<evidence type="ECO:0000313" key="3">
    <source>
        <dbReference type="EMBL" id="ROP84218.1"/>
    </source>
</evidence>
<dbReference type="Pfam" id="PF13424">
    <property type="entry name" value="TPR_12"/>
    <property type="match status" value="1"/>
</dbReference>
<dbReference type="AlphaFoldDB" id="A0A3N1L0T7"/>